<name>A0A4Q7KG86_9PSEU</name>
<gene>
    <name evidence="1" type="ORF">EV193_10950</name>
</gene>
<dbReference type="AlphaFoldDB" id="A0A4Q7KG86"/>
<accession>A0A4Q7KG86</accession>
<organism evidence="1 2">
    <name type="scientific">Herbihabitans rhizosphaerae</name>
    <dbReference type="NCBI Taxonomy" id="1872711"/>
    <lineage>
        <taxon>Bacteria</taxon>
        <taxon>Bacillati</taxon>
        <taxon>Actinomycetota</taxon>
        <taxon>Actinomycetes</taxon>
        <taxon>Pseudonocardiales</taxon>
        <taxon>Pseudonocardiaceae</taxon>
        <taxon>Herbihabitans</taxon>
    </lineage>
</organism>
<reference evidence="1 2" key="1">
    <citation type="submission" date="2019-02" db="EMBL/GenBank/DDBJ databases">
        <title>Genomic Encyclopedia of Type Strains, Phase IV (KMG-IV): sequencing the most valuable type-strain genomes for metagenomic binning, comparative biology and taxonomic classification.</title>
        <authorList>
            <person name="Goeker M."/>
        </authorList>
    </citation>
    <scope>NUCLEOTIDE SEQUENCE [LARGE SCALE GENOMIC DNA]</scope>
    <source>
        <strain evidence="1 2">DSM 101727</strain>
    </source>
</reference>
<dbReference type="RefSeq" id="WP_130346589.1">
    <property type="nucleotide sequence ID" value="NZ_SGWQ01000009.1"/>
</dbReference>
<comment type="caution">
    <text evidence="1">The sequence shown here is derived from an EMBL/GenBank/DDBJ whole genome shotgun (WGS) entry which is preliminary data.</text>
</comment>
<dbReference type="Proteomes" id="UP000294257">
    <property type="component" value="Unassembled WGS sequence"/>
</dbReference>
<protein>
    <submittedName>
        <fullName evidence="1">Uncharacterized protein</fullName>
    </submittedName>
</protein>
<evidence type="ECO:0000313" key="1">
    <source>
        <dbReference type="EMBL" id="RZS34263.1"/>
    </source>
</evidence>
<proteinExistence type="predicted"/>
<evidence type="ECO:0000313" key="2">
    <source>
        <dbReference type="Proteomes" id="UP000294257"/>
    </source>
</evidence>
<sequence>MLDDPGVDALVKQWTEERSQDAETAEINRIASEWLAETPVSAGIPGQRAAGGAKSFVSVDSADPVFVAAMRERLPEVPHELLASAAAWWQMCGGLAEAKEWWDAGISPLDQRALDWRAAGLTPSDLSRHLGPMTVLQHLRRGSAAAWCVARLNRQRRDGVA</sequence>
<keyword evidence="2" id="KW-1185">Reference proteome</keyword>
<dbReference type="OrthoDB" id="3555386at2"/>
<dbReference type="EMBL" id="SGWQ01000009">
    <property type="protein sequence ID" value="RZS34263.1"/>
    <property type="molecule type" value="Genomic_DNA"/>
</dbReference>